<dbReference type="EC" id="3.1.-.-" evidence="6"/>
<evidence type="ECO:0000256" key="3">
    <source>
        <dbReference type="ARBA" id="ARBA00022723"/>
    </source>
</evidence>
<dbReference type="GO" id="GO:0090729">
    <property type="term" value="F:toxin activity"/>
    <property type="evidence" value="ECO:0007669"/>
    <property type="project" value="UniProtKB-KW"/>
</dbReference>
<dbReference type="GO" id="GO:0000287">
    <property type="term" value="F:magnesium ion binding"/>
    <property type="evidence" value="ECO:0007669"/>
    <property type="project" value="UniProtKB-UniRule"/>
</dbReference>
<accession>A0A5R8PJD7</accession>
<keyword evidence="5 6" id="KW-0460">Magnesium</keyword>
<keyword evidence="2 6" id="KW-0540">Nuclease</keyword>
<dbReference type="InterPro" id="IPR022907">
    <property type="entry name" value="VapC_family"/>
</dbReference>
<feature type="binding site" evidence="6">
    <location>
        <position position="98"/>
    </location>
    <ligand>
        <name>Mg(2+)</name>
        <dbReference type="ChEBI" id="CHEBI:18420"/>
    </ligand>
</feature>
<comment type="similarity">
    <text evidence="6">Belongs to the PINc/VapC protein family.</text>
</comment>
<evidence type="ECO:0000313" key="9">
    <source>
        <dbReference type="Proteomes" id="UP000308349"/>
    </source>
</evidence>
<dbReference type="SUPFAM" id="SSF88723">
    <property type="entry name" value="PIN domain-like"/>
    <property type="match status" value="1"/>
</dbReference>
<dbReference type="GO" id="GO:0016075">
    <property type="term" value="P:rRNA catabolic process"/>
    <property type="evidence" value="ECO:0007669"/>
    <property type="project" value="TreeGrafter"/>
</dbReference>
<dbReference type="AlphaFoldDB" id="A0A5R8PJD7"/>
<dbReference type="GO" id="GO:0004521">
    <property type="term" value="F:RNA endonuclease activity"/>
    <property type="evidence" value="ECO:0007669"/>
    <property type="project" value="InterPro"/>
</dbReference>
<proteinExistence type="inferred from homology"/>
<evidence type="ECO:0000256" key="6">
    <source>
        <dbReference type="HAMAP-Rule" id="MF_00265"/>
    </source>
</evidence>
<dbReference type="RefSeq" id="WP_138455484.1">
    <property type="nucleotide sequence ID" value="NZ_VBUU01000004.1"/>
</dbReference>
<keyword evidence="1 6" id="KW-1277">Toxin-antitoxin system</keyword>
<keyword evidence="4 6" id="KW-0378">Hydrolase</keyword>
<reference evidence="8 9" key="1">
    <citation type="submission" date="2019-05" db="EMBL/GenBank/DDBJ databases">
        <title>Genomes sequences of two Nocardia cyriacigeorgica environmental isolates, type strains Nocardia asteroides ATCC 19247 and Nocardia cyriacigeorgica DSM 44484.</title>
        <authorList>
            <person name="Vautrin F."/>
            <person name="Bergeron E."/>
            <person name="Dubost A."/>
            <person name="Abrouk D."/>
            <person name="Rodriguez Nava V."/>
            <person name="Pujic P."/>
        </authorList>
    </citation>
    <scope>NUCLEOTIDE SEQUENCE [LARGE SCALE GENOMIC DNA]</scope>
    <source>
        <strain evidence="8 9">EML 1456</strain>
    </source>
</reference>
<evidence type="ECO:0000256" key="2">
    <source>
        <dbReference type="ARBA" id="ARBA00022722"/>
    </source>
</evidence>
<dbReference type="InterPro" id="IPR039018">
    <property type="entry name" value="VapC20-like"/>
</dbReference>
<evidence type="ECO:0000256" key="4">
    <source>
        <dbReference type="ARBA" id="ARBA00022801"/>
    </source>
</evidence>
<evidence type="ECO:0000313" key="8">
    <source>
        <dbReference type="EMBL" id="TLG14863.1"/>
    </source>
</evidence>
<comment type="cofactor">
    <cofactor evidence="6">
        <name>Mg(2+)</name>
        <dbReference type="ChEBI" id="CHEBI:18420"/>
    </cofactor>
</comment>
<comment type="function">
    <text evidence="6">Toxic component of a toxin-antitoxin (TA) system. An RNase.</text>
</comment>
<evidence type="ECO:0000256" key="1">
    <source>
        <dbReference type="ARBA" id="ARBA00022649"/>
    </source>
</evidence>
<dbReference type="InterPro" id="IPR029060">
    <property type="entry name" value="PIN-like_dom_sf"/>
</dbReference>
<dbReference type="EMBL" id="VBUU01000004">
    <property type="protein sequence ID" value="TLG14863.1"/>
    <property type="molecule type" value="Genomic_DNA"/>
</dbReference>
<dbReference type="GO" id="GO:0016787">
    <property type="term" value="F:hydrolase activity"/>
    <property type="evidence" value="ECO:0007669"/>
    <property type="project" value="UniProtKB-KW"/>
</dbReference>
<organism evidence="8 9">
    <name type="scientific">Nocardia cyriacigeorgica</name>
    <dbReference type="NCBI Taxonomy" id="135487"/>
    <lineage>
        <taxon>Bacteria</taxon>
        <taxon>Bacillati</taxon>
        <taxon>Actinomycetota</taxon>
        <taxon>Actinomycetes</taxon>
        <taxon>Mycobacteriales</taxon>
        <taxon>Nocardiaceae</taxon>
        <taxon>Nocardia</taxon>
    </lineage>
</organism>
<feature type="binding site" evidence="6">
    <location>
        <position position="6"/>
    </location>
    <ligand>
        <name>Mg(2+)</name>
        <dbReference type="ChEBI" id="CHEBI:18420"/>
    </ligand>
</feature>
<dbReference type="InterPro" id="IPR002716">
    <property type="entry name" value="PIN_dom"/>
</dbReference>
<keyword evidence="3 6" id="KW-0479">Metal-binding</keyword>
<dbReference type="Pfam" id="PF01850">
    <property type="entry name" value="PIN"/>
    <property type="match status" value="1"/>
</dbReference>
<dbReference type="Proteomes" id="UP000308349">
    <property type="component" value="Unassembled WGS sequence"/>
</dbReference>
<dbReference type="Gene3D" id="3.40.50.1010">
    <property type="entry name" value="5'-nuclease"/>
    <property type="match status" value="1"/>
</dbReference>
<sequence length="135" mass="15135">MTLIVDANVLVAVMNRRDKRHQEMRALLSSRSDQFIVTPYVVAEVSYLLQKYAGAQAEIQFMEAVANGVFREEFDSKDTDRIIELMRQFASFPLGAADASLIAVAERLQVNDIATVDNHFRAVKTAGLDYLNVLP</sequence>
<name>A0A5R8PJD7_9NOCA</name>
<dbReference type="OrthoDB" id="196926at2"/>
<evidence type="ECO:0000256" key="5">
    <source>
        <dbReference type="ARBA" id="ARBA00022842"/>
    </source>
</evidence>
<feature type="domain" description="PIN" evidence="7">
    <location>
        <begin position="4"/>
        <end position="124"/>
    </location>
</feature>
<comment type="caution">
    <text evidence="8">The sequence shown here is derived from an EMBL/GenBank/DDBJ whole genome shotgun (WGS) entry which is preliminary data.</text>
</comment>
<keyword evidence="6" id="KW-0800">Toxin</keyword>
<protein>
    <recommendedName>
        <fullName evidence="6">Ribonuclease VapC</fullName>
        <shortName evidence="6">RNase VapC</shortName>
        <ecNumber evidence="6">3.1.-.-</ecNumber>
    </recommendedName>
    <alternativeName>
        <fullName evidence="6">Toxin VapC</fullName>
    </alternativeName>
</protein>
<dbReference type="HAMAP" id="MF_00265">
    <property type="entry name" value="VapC_Nob1"/>
    <property type="match status" value="1"/>
</dbReference>
<dbReference type="PANTHER" id="PTHR42188">
    <property type="entry name" value="23S RRNA-SPECIFIC ENDONUCLEASE VAPC20"/>
    <property type="match status" value="1"/>
</dbReference>
<dbReference type="PANTHER" id="PTHR42188:SF1">
    <property type="entry name" value="23S RRNA-SPECIFIC ENDONUCLEASE VAPC20"/>
    <property type="match status" value="1"/>
</dbReference>
<evidence type="ECO:0000259" key="7">
    <source>
        <dbReference type="Pfam" id="PF01850"/>
    </source>
</evidence>
<gene>
    <name evidence="6" type="primary">vapC</name>
    <name evidence="8" type="ORF">FEK35_06805</name>
</gene>